<dbReference type="InterPro" id="IPR011051">
    <property type="entry name" value="RmlC_Cupin_sf"/>
</dbReference>
<dbReference type="InterPro" id="IPR050204">
    <property type="entry name" value="AraC_XylS_family_regulators"/>
</dbReference>
<dbReference type="InterPro" id="IPR018060">
    <property type="entry name" value="HTH_AraC"/>
</dbReference>
<dbReference type="Gene3D" id="1.10.10.60">
    <property type="entry name" value="Homeodomain-like"/>
    <property type="match status" value="2"/>
</dbReference>
<evidence type="ECO:0000259" key="4">
    <source>
        <dbReference type="PROSITE" id="PS01124"/>
    </source>
</evidence>
<dbReference type="InterPro" id="IPR009057">
    <property type="entry name" value="Homeodomain-like_sf"/>
</dbReference>
<keyword evidence="3" id="KW-0804">Transcription</keyword>
<name>A0A2J8I8K0_VIBDI</name>
<dbReference type="SMART" id="SM00342">
    <property type="entry name" value="HTH_ARAC"/>
    <property type="match status" value="1"/>
</dbReference>
<evidence type="ECO:0000256" key="1">
    <source>
        <dbReference type="ARBA" id="ARBA00023015"/>
    </source>
</evidence>
<keyword evidence="2" id="KW-0238">DNA-binding</keyword>
<evidence type="ECO:0000313" key="6">
    <source>
        <dbReference type="Proteomes" id="UP000236449"/>
    </source>
</evidence>
<dbReference type="SUPFAM" id="SSF46689">
    <property type="entry name" value="Homeodomain-like"/>
    <property type="match status" value="2"/>
</dbReference>
<dbReference type="RefSeq" id="WP_102965282.1">
    <property type="nucleotide sequence ID" value="NZ_POSK01000001.1"/>
</dbReference>
<dbReference type="PANTHER" id="PTHR46796">
    <property type="entry name" value="HTH-TYPE TRANSCRIPTIONAL ACTIVATOR RHAS-RELATED"/>
    <property type="match status" value="1"/>
</dbReference>
<comment type="caution">
    <text evidence="5">The sequence shown here is derived from an EMBL/GenBank/DDBJ whole genome shotgun (WGS) entry which is preliminary data.</text>
</comment>
<dbReference type="PROSITE" id="PS01124">
    <property type="entry name" value="HTH_ARAC_FAMILY_2"/>
    <property type="match status" value="1"/>
</dbReference>
<protein>
    <submittedName>
        <fullName evidence="5">AraC family transcriptional regulator</fullName>
    </submittedName>
</protein>
<evidence type="ECO:0000256" key="2">
    <source>
        <dbReference type="ARBA" id="ARBA00023125"/>
    </source>
</evidence>
<dbReference type="EMBL" id="POSK01000001">
    <property type="protein sequence ID" value="PNI06865.1"/>
    <property type="molecule type" value="Genomic_DNA"/>
</dbReference>
<dbReference type="PROSITE" id="PS00041">
    <property type="entry name" value="HTH_ARAC_FAMILY_1"/>
    <property type="match status" value="1"/>
</dbReference>
<reference evidence="5 6" key="1">
    <citation type="submission" date="2018-01" db="EMBL/GenBank/DDBJ databases">
        <title>Draft genome sequences of six Vibrio diazotrophicus strains isolated from deep-sea sediments of the Baltic Sea.</title>
        <authorList>
            <person name="Castillo D."/>
            <person name="Vandieken V."/>
            <person name="Chiang O."/>
            <person name="Middelboe M."/>
        </authorList>
    </citation>
    <scope>NUCLEOTIDE SEQUENCE [LARGE SCALE GENOMIC DNA]</scope>
    <source>
        <strain evidence="5 6">60.27F</strain>
    </source>
</reference>
<dbReference type="SUPFAM" id="SSF51182">
    <property type="entry name" value="RmlC-like cupins"/>
    <property type="match status" value="1"/>
</dbReference>
<dbReference type="Pfam" id="PF12833">
    <property type="entry name" value="HTH_18"/>
    <property type="match status" value="1"/>
</dbReference>
<dbReference type="InterPro" id="IPR014710">
    <property type="entry name" value="RmlC-like_jellyroll"/>
</dbReference>
<evidence type="ECO:0000256" key="3">
    <source>
        <dbReference type="ARBA" id="ARBA00023163"/>
    </source>
</evidence>
<dbReference type="AlphaFoldDB" id="A0A2J8I8K0"/>
<evidence type="ECO:0000313" key="5">
    <source>
        <dbReference type="EMBL" id="PNI06865.1"/>
    </source>
</evidence>
<dbReference type="GO" id="GO:0003700">
    <property type="term" value="F:DNA-binding transcription factor activity"/>
    <property type="evidence" value="ECO:0007669"/>
    <property type="project" value="InterPro"/>
</dbReference>
<dbReference type="OrthoDB" id="5740883at2"/>
<keyword evidence="1" id="KW-0805">Transcription regulation</keyword>
<dbReference type="Gene3D" id="2.60.120.10">
    <property type="entry name" value="Jelly Rolls"/>
    <property type="match status" value="1"/>
</dbReference>
<accession>A0A2J8I8K0</accession>
<organism evidence="5 6">
    <name type="scientific">Vibrio diazotrophicus</name>
    <dbReference type="NCBI Taxonomy" id="685"/>
    <lineage>
        <taxon>Bacteria</taxon>
        <taxon>Pseudomonadati</taxon>
        <taxon>Pseudomonadota</taxon>
        <taxon>Gammaproteobacteria</taxon>
        <taxon>Vibrionales</taxon>
        <taxon>Vibrionaceae</taxon>
        <taxon>Vibrio</taxon>
    </lineage>
</organism>
<dbReference type="InterPro" id="IPR018062">
    <property type="entry name" value="HTH_AraC-typ_CS"/>
</dbReference>
<sequence length="237" mass="27194">MLNSNSLSIRSYSRQKNGHSHHFHQLVLPVRGVINIEVEAFKGAVRPGECVVVRANEMHYFAAETEARFVVADLEHLPPHILDSDTIVFSISPPLMHYLSFIEEQLKYQVNTEIEQLMLTTISLLLSEQQILKQFDYRIRKVQEYIETHLAQPLSITQLAAIAFLSPTQLKKLFKEQTALTVTQYITHKRMEKAQALLIHTDYPIQIVAESVGYADHSAFSRRFSQHFGLPPSKLTR</sequence>
<dbReference type="PANTHER" id="PTHR46796:SF10">
    <property type="entry name" value="TRANSCRIPTIONAL ACTIVATOR FEAR"/>
    <property type="match status" value="1"/>
</dbReference>
<dbReference type="GO" id="GO:0043565">
    <property type="term" value="F:sequence-specific DNA binding"/>
    <property type="evidence" value="ECO:0007669"/>
    <property type="project" value="InterPro"/>
</dbReference>
<dbReference type="Proteomes" id="UP000236449">
    <property type="component" value="Unassembled WGS sequence"/>
</dbReference>
<feature type="domain" description="HTH araC/xylS-type" evidence="4">
    <location>
        <begin position="140"/>
        <end position="237"/>
    </location>
</feature>
<proteinExistence type="predicted"/>
<gene>
    <name evidence="5" type="ORF">C1N32_02365</name>
</gene>